<evidence type="ECO:0000313" key="1">
    <source>
        <dbReference type="EMBL" id="BAQ16729.1"/>
    </source>
</evidence>
<keyword evidence="2" id="KW-1185">Reference proteome</keyword>
<evidence type="ECO:0008006" key="3">
    <source>
        <dbReference type="Google" id="ProtNLM"/>
    </source>
</evidence>
<gene>
    <name evidence="1" type="ORF">GL4_1271</name>
</gene>
<dbReference type="InterPro" id="IPR025737">
    <property type="entry name" value="FApF"/>
</dbReference>
<dbReference type="Proteomes" id="UP000031643">
    <property type="component" value="Chromosome"/>
</dbReference>
<dbReference type="STRING" id="1384459.GL4_1271"/>
<dbReference type="KEGG" id="mcg:GL4_1271"/>
<accession>A0A0A8K407</accession>
<dbReference type="EMBL" id="AP014648">
    <property type="protein sequence ID" value="BAQ16729.1"/>
    <property type="molecule type" value="Genomic_DNA"/>
</dbReference>
<protein>
    <recommendedName>
        <fullName evidence="3">Protein involved in meta-pathway of phenol degradation</fullName>
    </recommendedName>
</protein>
<organism evidence="1 2">
    <name type="scientific">Methyloceanibacter caenitepidi</name>
    <dbReference type="NCBI Taxonomy" id="1384459"/>
    <lineage>
        <taxon>Bacteria</taxon>
        <taxon>Pseudomonadati</taxon>
        <taxon>Pseudomonadota</taxon>
        <taxon>Alphaproteobacteria</taxon>
        <taxon>Hyphomicrobiales</taxon>
        <taxon>Hyphomicrobiaceae</taxon>
        <taxon>Methyloceanibacter</taxon>
    </lineage>
</organism>
<evidence type="ECO:0000313" key="2">
    <source>
        <dbReference type="Proteomes" id="UP000031643"/>
    </source>
</evidence>
<proteinExistence type="predicted"/>
<dbReference type="HOGENOM" id="CLU_066206_2_0_5"/>
<name>A0A0A8K407_9HYPH</name>
<dbReference type="AlphaFoldDB" id="A0A0A8K407"/>
<reference evidence="1 2" key="1">
    <citation type="submission" date="2014-09" db="EMBL/GenBank/DDBJ databases">
        <title>Genome sequencing of Methyloceanibacter caenitepidi Gela4.</title>
        <authorList>
            <person name="Takeuchi M."/>
            <person name="Susumu S."/>
            <person name="Kamagata Y."/>
            <person name="Oshima K."/>
            <person name="Hattori M."/>
            <person name="Iwasaki W."/>
        </authorList>
    </citation>
    <scope>NUCLEOTIDE SEQUENCE [LARGE SCALE GENOMIC DNA]</scope>
    <source>
        <strain evidence="1 2">Gela4</strain>
    </source>
</reference>
<sequence>MAASLWLNNPAVALEGPTVAGPIGGSDMSSAVLPPPGLYGGLFAAASGTLDFHDGEGHTVPALRDAHLRKQQFGPFFLYVPDVKVLGGAVGVSGFVAAGNQCGSLFIGQDNECEQGLGDPYLEVDWSRSFGFVRPSRDPGAYPILQGLSVLFGFGTVFPSGTYDDDDRLEQVLSMGTNIWDFALTVALTYTTAPILAEGTEFSAKLYWNQYLENPASHHWTGDVMNVDFAITEHIGRFQVGVSGFYGWQADDDELFGVPIEPDGLRATALVLGPVVKYDLPEYSSVLKAKFQTNAIATNATPAWVTVVAWSKKF</sequence>
<dbReference type="Pfam" id="PF13557">
    <property type="entry name" value="Phenol_MetA_deg"/>
    <property type="match status" value="1"/>
</dbReference>